<name>A0AAV1XG52_LUPLU</name>
<keyword evidence="1" id="KW-0472">Membrane</keyword>
<proteinExistence type="predicted"/>
<dbReference type="EMBL" id="CAXHTB010000014">
    <property type="protein sequence ID" value="CAL0320132.1"/>
    <property type="molecule type" value="Genomic_DNA"/>
</dbReference>
<protein>
    <submittedName>
        <fullName evidence="2">Uncharacterized protein</fullName>
    </submittedName>
</protein>
<dbReference type="Proteomes" id="UP001497480">
    <property type="component" value="Unassembled WGS sequence"/>
</dbReference>
<accession>A0AAV1XG52</accession>
<keyword evidence="1" id="KW-1133">Transmembrane helix</keyword>
<reference evidence="2 3" key="1">
    <citation type="submission" date="2024-03" db="EMBL/GenBank/DDBJ databases">
        <authorList>
            <person name="Martinez-Hernandez J."/>
        </authorList>
    </citation>
    <scope>NUCLEOTIDE SEQUENCE [LARGE SCALE GENOMIC DNA]</scope>
</reference>
<feature type="transmembrane region" description="Helical" evidence="1">
    <location>
        <begin position="12"/>
        <end position="29"/>
    </location>
</feature>
<evidence type="ECO:0000256" key="1">
    <source>
        <dbReference type="SAM" id="Phobius"/>
    </source>
</evidence>
<sequence length="70" mass="7976">MGIPQSDGEWKGRYILFLQIALVSITYIGNAHDKFSHLLSLQTHSKVPKFQYSMIESSSSLEQKIIYLTS</sequence>
<dbReference type="AlphaFoldDB" id="A0AAV1XG52"/>
<organism evidence="2 3">
    <name type="scientific">Lupinus luteus</name>
    <name type="common">European yellow lupine</name>
    <dbReference type="NCBI Taxonomy" id="3873"/>
    <lineage>
        <taxon>Eukaryota</taxon>
        <taxon>Viridiplantae</taxon>
        <taxon>Streptophyta</taxon>
        <taxon>Embryophyta</taxon>
        <taxon>Tracheophyta</taxon>
        <taxon>Spermatophyta</taxon>
        <taxon>Magnoliopsida</taxon>
        <taxon>eudicotyledons</taxon>
        <taxon>Gunneridae</taxon>
        <taxon>Pentapetalae</taxon>
        <taxon>rosids</taxon>
        <taxon>fabids</taxon>
        <taxon>Fabales</taxon>
        <taxon>Fabaceae</taxon>
        <taxon>Papilionoideae</taxon>
        <taxon>50 kb inversion clade</taxon>
        <taxon>genistoids sensu lato</taxon>
        <taxon>core genistoids</taxon>
        <taxon>Genisteae</taxon>
        <taxon>Lupinus</taxon>
    </lineage>
</organism>
<keyword evidence="1" id="KW-0812">Transmembrane</keyword>
<evidence type="ECO:0000313" key="3">
    <source>
        <dbReference type="Proteomes" id="UP001497480"/>
    </source>
</evidence>
<comment type="caution">
    <text evidence="2">The sequence shown here is derived from an EMBL/GenBank/DDBJ whole genome shotgun (WGS) entry which is preliminary data.</text>
</comment>
<evidence type="ECO:0000313" key="2">
    <source>
        <dbReference type="EMBL" id="CAL0320132.1"/>
    </source>
</evidence>
<keyword evidence="3" id="KW-1185">Reference proteome</keyword>
<gene>
    <name evidence="2" type="ORF">LLUT_LOCUS21192</name>
</gene>